<dbReference type="EMBL" id="MVHP01000023">
    <property type="protein sequence ID" value="ORA63339.1"/>
    <property type="molecule type" value="Genomic_DNA"/>
</dbReference>
<dbReference type="AlphaFoldDB" id="A0A0M2ZCH9"/>
<dbReference type="SUPFAM" id="SSF52091">
    <property type="entry name" value="SpoIIaa-like"/>
    <property type="match status" value="1"/>
</dbReference>
<dbReference type="OrthoDB" id="4628340at2"/>
<accession>A0A1A0QDL9</accession>
<dbReference type="Pfam" id="PF13466">
    <property type="entry name" value="STAS_2"/>
    <property type="match status" value="1"/>
</dbReference>
<sequence>MTRAQFQLTAAQAEQAPVVSAAGEIDLANIDEFGAVLSRAATDHTTVTVDLVQVSYCDSAALRELFSVAAGAKLTLVVPAQGPITTLLKISGLDQVATVQVVD</sequence>
<dbReference type="InterPro" id="IPR036513">
    <property type="entry name" value="STAS_dom_sf"/>
</dbReference>
<dbReference type="Proteomes" id="UP000192772">
    <property type="component" value="Unassembled WGS sequence"/>
</dbReference>
<protein>
    <submittedName>
        <fullName evidence="2">Anti-anti-sigma factor</fullName>
    </submittedName>
</protein>
<evidence type="ECO:0000259" key="1">
    <source>
        <dbReference type="PROSITE" id="PS50801"/>
    </source>
</evidence>
<evidence type="ECO:0000313" key="3">
    <source>
        <dbReference type="Proteomes" id="UP000192772"/>
    </source>
</evidence>
<dbReference type="CDD" id="cd07043">
    <property type="entry name" value="STAS_anti-anti-sigma_factors"/>
    <property type="match status" value="1"/>
</dbReference>
<reference evidence="2 3" key="1">
    <citation type="submission" date="2017-02" db="EMBL/GenBank/DDBJ databases">
        <title>The new phylogeny of genus Mycobacterium.</title>
        <authorList>
            <person name="Tortoli E."/>
            <person name="Trovato A."/>
            <person name="Cirillo D.M."/>
        </authorList>
    </citation>
    <scope>NUCLEOTIDE SEQUENCE [LARGE SCALE GENOMIC DNA]</scope>
    <source>
        <strain evidence="2 3">FI-09383</strain>
    </source>
</reference>
<accession>A0A0M2ZCH9</accession>
<evidence type="ECO:0000313" key="2">
    <source>
        <dbReference type="EMBL" id="ORA63339.1"/>
    </source>
</evidence>
<dbReference type="PROSITE" id="PS50801">
    <property type="entry name" value="STAS"/>
    <property type="match status" value="1"/>
</dbReference>
<comment type="caution">
    <text evidence="2">The sequence shown here is derived from an EMBL/GenBank/DDBJ whole genome shotgun (WGS) entry which is preliminary data.</text>
</comment>
<organism evidence="2 3">
    <name type="scientific">Mycolicibacterium elephantis</name>
    <dbReference type="NCBI Taxonomy" id="81858"/>
    <lineage>
        <taxon>Bacteria</taxon>
        <taxon>Bacillati</taxon>
        <taxon>Actinomycetota</taxon>
        <taxon>Actinomycetes</taxon>
        <taxon>Mycobacteriales</taxon>
        <taxon>Mycobacteriaceae</taxon>
        <taxon>Mycolicibacterium</taxon>
    </lineage>
</organism>
<dbReference type="InterPro" id="IPR058548">
    <property type="entry name" value="MlaB-like_STAS"/>
</dbReference>
<proteinExistence type="predicted"/>
<dbReference type="RefSeq" id="WP_046754699.1">
    <property type="nucleotide sequence ID" value="NZ_JBCGVB010000001.1"/>
</dbReference>
<gene>
    <name evidence="2" type="ORF">BST23_18525</name>
</gene>
<dbReference type="InterPro" id="IPR002645">
    <property type="entry name" value="STAS_dom"/>
</dbReference>
<name>A0A0M2ZCH9_9MYCO</name>
<feature type="domain" description="STAS" evidence="1">
    <location>
        <begin position="6"/>
        <end position="103"/>
    </location>
</feature>
<dbReference type="STRING" id="81858.BST23_18525"/>
<dbReference type="Gene3D" id="3.30.750.24">
    <property type="entry name" value="STAS domain"/>
    <property type="match status" value="1"/>
</dbReference>